<dbReference type="EMBL" id="PIQN01000032">
    <property type="protein sequence ID" value="PKA39129.1"/>
    <property type="molecule type" value="Genomic_DNA"/>
</dbReference>
<dbReference type="InterPro" id="IPR006115">
    <property type="entry name" value="6PGDH_NADP-bd"/>
</dbReference>
<protein>
    <submittedName>
        <fullName evidence="4">NAD(P)-dependent oxidoreductase</fullName>
    </submittedName>
</protein>
<dbReference type="InterPro" id="IPR015815">
    <property type="entry name" value="HIBADH-related"/>
</dbReference>
<dbReference type="Pfam" id="PF21761">
    <property type="entry name" value="RedAm-like_C"/>
    <property type="match status" value="1"/>
</dbReference>
<gene>
    <name evidence="4" type="ORF">CWR43_33690</name>
</gene>
<dbReference type="Gene3D" id="3.40.50.720">
    <property type="entry name" value="NAD(P)-binding Rossmann-like Domain"/>
    <property type="match status" value="1"/>
</dbReference>
<reference evidence="4 5" key="2">
    <citation type="submission" date="2017-12" db="EMBL/GenBank/DDBJ databases">
        <title>Genome sequence of Rhizobium sullae HCNT1 isolated from Sulla coronaria nodules and featuring peculiar denitrification phenotypes.</title>
        <authorList>
            <person name="De Diego-Diaz B."/>
            <person name="Treu L."/>
            <person name="Campanaro S."/>
            <person name="Da Silva Duarte V."/>
            <person name="Basaglia M."/>
            <person name="Favaro L."/>
            <person name="Casella S."/>
            <person name="Squartini A."/>
        </authorList>
    </citation>
    <scope>NUCLEOTIDE SEQUENCE [LARGE SCALE GENOMIC DNA]</scope>
    <source>
        <strain evidence="4 5">HCNT1</strain>
    </source>
</reference>
<dbReference type="GO" id="GO:0016491">
    <property type="term" value="F:oxidoreductase activity"/>
    <property type="evidence" value="ECO:0007669"/>
    <property type="project" value="UniProtKB-KW"/>
</dbReference>
<feature type="domain" description="6-phosphogluconate dehydrogenase NADP-binding" evidence="2">
    <location>
        <begin position="32"/>
        <end position="188"/>
    </location>
</feature>
<sequence length="321" mass="34302">MRRPFQHTSTKSQQKRAVLRKLIWRVSMKRSITVLGTGRMGSALARALLHAGHRTTVWNRTIQKAEPLAALGATVAPSVLEAVNAAEIIIVNVSDYQATAAIMRNDAIASAVRGKLIVELTSGTPHGAREAAEFWAEHGASYLDGAIMATPDFIGTDAGTILVSGSSQAFDANEDMFRALGGNVQHIGEESGRANALDSALLALMWGALFGTLHAIAVCQAEEIDLGELAQQWNATAPVVEGLVADLIKRTNAGRFASDDETLSSISAHYGAFQHLLELMEAREIDRSVVLGYDAIFQRAIAAGQLHEDFAALSQFLGKSA</sequence>
<comment type="caution">
    <text evidence="4">The sequence shown here is derived from an EMBL/GenBank/DDBJ whole genome shotgun (WGS) entry which is preliminary data.</text>
</comment>
<dbReference type="InterPro" id="IPR013328">
    <property type="entry name" value="6PGD_dom2"/>
</dbReference>
<dbReference type="InterPro" id="IPR051265">
    <property type="entry name" value="HIBADH-related_NP60_sf"/>
</dbReference>
<dbReference type="Pfam" id="PF03446">
    <property type="entry name" value="NAD_binding_2"/>
    <property type="match status" value="1"/>
</dbReference>
<keyword evidence="1" id="KW-0560">Oxidoreductase</keyword>
<dbReference type="STRING" id="1041146.GCA_000427985_03142"/>
<dbReference type="InterPro" id="IPR048666">
    <property type="entry name" value="RedAm-like_C"/>
</dbReference>
<dbReference type="GO" id="GO:0050661">
    <property type="term" value="F:NADP binding"/>
    <property type="evidence" value="ECO:0007669"/>
    <property type="project" value="InterPro"/>
</dbReference>
<accession>A0A2N0CZ51</accession>
<dbReference type="SUPFAM" id="SSF51735">
    <property type="entry name" value="NAD(P)-binding Rossmann-fold domains"/>
    <property type="match status" value="1"/>
</dbReference>
<evidence type="ECO:0000259" key="3">
    <source>
        <dbReference type="Pfam" id="PF21761"/>
    </source>
</evidence>
<dbReference type="AlphaFoldDB" id="A0A2N0CZ51"/>
<proteinExistence type="predicted"/>
<feature type="domain" description="NADPH-dependent reductive aminase-like C-terminal" evidence="3">
    <location>
        <begin position="191"/>
        <end position="317"/>
    </location>
</feature>
<dbReference type="PANTHER" id="PTHR43580">
    <property type="entry name" value="OXIDOREDUCTASE GLYR1-RELATED"/>
    <property type="match status" value="1"/>
</dbReference>
<evidence type="ECO:0000259" key="2">
    <source>
        <dbReference type="Pfam" id="PF03446"/>
    </source>
</evidence>
<evidence type="ECO:0000313" key="4">
    <source>
        <dbReference type="EMBL" id="PKA39129.1"/>
    </source>
</evidence>
<evidence type="ECO:0000256" key="1">
    <source>
        <dbReference type="ARBA" id="ARBA00023002"/>
    </source>
</evidence>
<dbReference type="Proteomes" id="UP000232164">
    <property type="component" value="Unassembled WGS sequence"/>
</dbReference>
<organism evidence="4 5">
    <name type="scientific">Rhizobium sullae</name>
    <name type="common">Rhizobium hedysari</name>
    <dbReference type="NCBI Taxonomy" id="50338"/>
    <lineage>
        <taxon>Bacteria</taxon>
        <taxon>Pseudomonadati</taxon>
        <taxon>Pseudomonadota</taxon>
        <taxon>Alphaproteobacteria</taxon>
        <taxon>Hyphomicrobiales</taxon>
        <taxon>Rhizobiaceae</taxon>
        <taxon>Rhizobium/Agrobacterium group</taxon>
        <taxon>Rhizobium</taxon>
    </lineage>
</organism>
<dbReference type="InterPro" id="IPR036291">
    <property type="entry name" value="NAD(P)-bd_dom_sf"/>
</dbReference>
<dbReference type="PIRSF" id="PIRSF000103">
    <property type="entry name" value="HIBADH"/>
    <property type="match status" value="1"/>
</dbReference>
<name>A0A2N0CZ51_RHISU</name>
<dbReference type="PANTHER" id="PTHR43580:SF2">
    <property type="entry name" value="CYTOKINE-LIKE NUCLEAR FACTOR N-PAC"/>
    <property type="match status" value="1"/>
</dbReference>
<dbReference type="Gene3D" id="1.10.1040.10">
    <property type="entry name" value="N-(1-d-carboxylethyl)-l-norvaline Dehydrogenase, domain 2"/>
    <property type="match status" value="1"/>
</dbReference>
<reference evidence="4 5" key="1">
    <citation type="submission" date="2017-11" db="EMBL/GenBank/DDBJ databases">
        <authorList>
            <person name="Han C.G."/>
        </authorList>
    </citation>
    <scope>NUCLEOTIDE SEQUENCE [LARGE SCALE GENOMIC DNA]</scope>
    <source>
        <strain evidence="4 5">HCNT1</strain>
    </source>
</reference>
<evidence type="ECO:0000313" key="5">
    <source>
        <dbReference type="Proteomes" id="UP000232164"/>
    </source>
</evidence>